<reference evidence="3" key="1">
    <citation type="submission" date="2021-04" db="EMBL/GenBank/DDBJ databases">
        <title>Oceanospirillales bacteria with DddD are important DMSP degraders in coastal seawater.</title>
        <authorList>
            <person name="Liu J."/>
        </authorList>
    </citation>
    <scope>NUCLEOTIDE SEQUENCE</scope>
    <source>
        <strain evidence="3">GY6</strain>
        <plasmid evidence="3">unnamed</plasmid>
    </source>
</reference>
<protein>
    <submittedName>
        <fullName evidence="3">PilN domain-containing protein</fullName>
    </submittedName>
</protein>
<dbReference type="Proteomes" id="UP001059950">
    <property type="component" value="Plasmid unnamed"/>
</dbReference>
<feature type="region of interest" description="Disordered" evidence="1">
    <location>
        <begin position="194"/>
        <end position="214"/>
    </location>
</feature>
<gene>
    <name evidence="3" type="ORF">KDX31_19655</name>
</gene>
<sequence length="379" mass="42343">MSDHNLAVRTLLGLQQLRGKLSEFWQWWTDELIGLTPAAIRSPFEIPSRMLLVRLSDNHCTLVTSTPQGENVLTEFSLNSDTSAEDAGKRRSLSGFAEHTVLLLPTDLILYKTITLPAATASRLENVLAFEMDRNTPFKAEEVYFTFRITSRDLKQHKIQVKLTIVTRKILDDLTQKIAAQGVEISRVVPGDLKESEIGNPERNLLPQPDTADKRSGAQTRRLLSLWGLGIAILFIAFIALYQRYQHAEQLSRDIEGPRAEAQQAKNIRDELEQLKASRAFLINSKITAPSMLMLLKTLTEVIPDNTWLVRLTINEGLVTFQGESSDASALISLIEETPAFNNVQFSSPVTINPRTQKERFAITASLGQNEPPSQGGQP</sequence>
<keyword evidence="2" id="KW-0812">Transmembrane</keyword>
<dbReference type="EMBL" id="CP073345">
    <property type="protein sequence ID" value="UTW05614.1"/>
    <property type="molecule type" value="Genomic_DNA"/>
</dbReference>
<geneLocation type="plasmid" evidence="3 4">
    <name>unnamed</name>
</geneLocation>
<evidence type="ECO:0000256" key="1">
    <source>
        <dbReference type="SAM" id="MobiDB-lite"/>
    </source>
</evidence>
<keyword evidence="2" id="KW-0472">Membrane</keyword>
<keyword evidence="4" id="KW-1185">Reference proteome</keyword>
<evidence type="ECO:0000313" key="3">
    <source>
        <dbReference type="EMBL" id="UTW05614.1"/>
    </source>
</evidence>
<dbReference type="InterPro" id="IPR043129">
    <property type="entry name" value="ATPase_NBD"/>
</dbReference>
<proteinExistence type="predicted"/>
<feature type="transmembrane region" description="Helical" evidence="2">
    <location>
        <begin position="223"/>
        <end position="242"/>
    </location>
</feature>
<keyword evidence="3" id="KW-0614">Plasmid</keyword>
<dbReference type="InterPro" id="IPR052534">
    <property type="entry name" value="Extracell_DNA_Util/SecSys_Comp"/>
</dbReference>
<keyword evidence="2" id="KW-1133">Transmembrane helix</keyword>
<name>A0ABY5H276_9GAMM</name>
<dbReference type="PANTHER" id="PTHR40278:SF1">
    <property type="entry name" value="DNA UTILIZATION PROTEIN HOFN"/>
    <property type="match status" value="1"/>
</dbReference>
<evidence type="ECO:0000256" key="2">
    <source>
        <dbReference type="SAM" id="Phobius"/>
    </source>
</evidence>
<dbReference type="Pfam" id="PF05137">
    <property type="entry name" value="PilN"/>
    <property type="match status" value="1"/>
</dbReference>
<evidence type="ECO:0000313" key="4">
    <source>
        <dbReference type="Proteomes" id="UP001059950"/>
    </source>
</evidence>
<dbReference type="SUPFAM" id="SSF53067">
    <property type="entry name" value="Actin-like ATPase domain"/>
    <property type="match status" value="1"/>
</dbReference>
<organism evidence="3 4">
    <name type="scientific">Amphritea atlantica</name>
    <dbReference type="NCBI Taxonomy" id="355243"/>
    <lineage>
        <taxon>Bacteria</taxon>
        <taxon>Pseudomonadati</taxon>
        <taxon>Pseudomonadota</taxon>
        <taxon>Gammaproteobacteria</taxon>
        <taxon>Oceanospirillales</taxon>
        <taxon>Oceanospirillaceae</taxon>
        <taxon>Amphritea</taxon>
    </lineage>
</organism>
<dbReference type="Gene3D" id="3.30.420.380">
    <property type="match status" value="1"/>
</dbReference>
<dbReference type="PANTHER" id="PTHR40278">
    <property type="entry name" value="DNA UTILIZATION PROTEIN HOFN"/>
    <property type="match status" value="1"/>
</dbReference>
<accession>A0ABY5H276</accession>
<dbReference type="InterPro" id="IPR007813">
    <property type="entry name" value="PilN"/>
</dbReference>